<dbReference type="EMBL" id="CP001102">
    <property type="protein sequence ID" value="ACE05921.1"/>
    <property type="molecule type" value="Genomic_DNA"/>
</dbReference>
<name>B3ERR9_AMOA5</name>
<organism evidence="2 3">
    <name type="scientific">Amoebophilus asiaticus (strain 5a2)</name>
    <dbReference type="NCBI Taxonomy" id="452471"/>
    <lineage>
        <taxon>Bacteria</taxon>
        <taxon>Pseudomonadati</taxon>
        <taxon>Bacteroidota</taxon>
        <taxon>Cytophagia</taxon>
        <taxon>Cytophagales</taxon>
        <taxon>Amoebophilaceae</taxon>
        <taxon>Candidatus Amoebophilus</taxon>
    </lineage>
</organism>
<evidence type="ECO:0000313" key="2">
    <source>
        <dbReference type="EMBL" id="ACE05921.1"/>
    </source>
</evidence>
<reference evidence="2 3" key="1">
    <citation type="journal article" date="2010" name="J. Bacteriol.">
        <title>The genome of the amoeba symbiont 'Candidatus Amoebophilus asiaticus' reveals common mechanisms for host cell interaction among amoeba-associated bacteria.</title>
        <authorList>
            <person name="Schmitz-Esser S."/>
            <person name="Tischler P."/>
            <person name="Arnold R."/>
            <person name="Montanaro J."/>
            <person name="Wagner M."/>
            <person name="Rattei T."/>
            <person name="Horn M."/>
        </authorList>
    </citation>
    <scope>NUCLEOTIDE SEQUENCE [LARGE SCALE GENOMIC DNA]</scope>
    <source>
        <strain evidence="2 3">5a2</strain>
    </source>
</reference>
<feature type="coiled-coil region" evidence="1">
    <location>
        <begin position="51"/>
        <end position="85"/>
    </location>
</feature>
<sequence length="190" mass="21895">MPKFKQVLNHTSFLLVILLIISCNCGKQDSKDRSRKTNTKPKNSIAEDFLKQHEEASKRNIEAVLQQMEVEREKKQQESIEEEKLLIERFSKNYSLTVGQTESLLTKTINLRNRTDVGEKCIGLLRMFNSLINKLDEPNVSVQQNNLDTIQKAFNSLMPGFGLTDPDMARKMLVDLIEIVENILKPYLIE</sequence>
<protein>
    <recommendedName>
        <fullName evidence="4">Lipoprotein</fullName>
    </recommendedName>
</protein>
<accession>B3ERR9</accession>
<dbReference type="Proteomes" id="UP000001227">
    <property type="component" value="Chromosome"/>
</dbReference>
<keyword evidence="3" id="KW-1185">Reference proteome</keyword>
<proteinExistence type="predicted"/>
<keyword evidence="1" id="KW-0175">Coiled coil</keyword>
<dbReference type="KEGG" id="aas:Aasi_0518"/>
<gene>
    <name evidence="2" type="ordered locus">Aasi_0518</name>
</gene>
<evidence type="ECO:0000313" key="3">
    <source>
        <dbReference type="Proteomes" id="UP000001227"/>
    </source>
</evidence>
<evidence type="ECO:0008006" key="4">
    <source>
        <dbReference type="Google" id="ProtNLM"/>
    </source>
</evidence>
<dbReference type="RefSeq" id="WP_012472687.1">
    <property type="nucleotide sequence ID" value="NC_010830.1"/>
</dbReference>
<evidence type="ECO:0000256" key="1">
    <source>
        <dbReference type="SAM" id="Coils"/>
    </source>
</evidence>
<dbReference type="AlphaFoldDB" id="B3ERR9"/>
<dbReference type="HOGENOM" id="CLU_1425296_0_0_10"/>
<dbReference type="PROSITE" id="PS51257">
    <property type="entry name" value="PROKAR_LIPOPROTEIN"/>
    <property type="match status" value="1"/>
</dbReference>